<feature type="domain" description="Blue (type 1) copper" evidence="6">
    <location>
        <begin position="55"/>
        <end position="160"/>
    </location>
</feature>
<feature type="signal peptide" evidence="5">
    <location>
        <begin position="1"/>
        <end position="21"/>
    </location>
</feature>
<sequence>MKRRKAFLAAALIGMPLVVFAHEGEDHKKKAGPVKKEQKDWGIAGDAKAVKRTIEVTMTDNMRFTPDKIEVKQGETIKFVIKNNGKMMHEMVIGTKKVLDEHAALMIKFPNMEHEEPYMTHVAQGKTGQMIWNFNRPGDFDFACLIAGHYQAGMVGKIKVVATGKG</sequence>
<feature type="chain" id="PRO_5037816565" evidence="5">
    <location>
        <begin position="22"/>
        <end position="166"/>
    </location>
</feature>
<keyword evidence="8" id="KW-1185">Reference proteome</keyword>
<gene>
    <name evidence="7" type="ORF">H8R02_23610</name>
</gene>
<dbReference type="PANTHER" id="PTHR38439">
    <property type="entry name" value="AURACYANIN-B"/>
    <property type="match status" value="1"/>
</dbReference>
<comment type="subcellular location">
    <subcellularLocation>
        <location evidence="1">Periplasm</location>
    </subcellularLocation>
</comment>
<evidence type="ECO:0000256" key="2">
    <source>
        <dbReference type="ARBA" id="ARBA00022723"/>
    </source>
</evidence>
<keyword evidence="2" id="KW-0479">Metal-binding</keyword>
<dbReference type="Proteomes" id="UP000596827">
    <property type="component" value="Unassembled WGS sequence"/>
</dbReference>
<dbReference type="AlphaFoldDB" id="A0A923MDU9"/>
<protein>
    <submittedName>
        <fullName evidence="7">Cupredoxin family protein</fullName>
    </submittedName>
</protein>
<dbReference type="SUPFAM" id="SSF49503">
    <property type="entry name" value="Cupredoxins"/>
    <property type="match status" value="1"/>
</dbReference>
<evidence type="ECO:0000256" key="4">
    <source>
        <dbReference type="ARBA" id="ARBA00023008"/>
    </source>
</evidence>
<dbReference type="CDD" id="cd04211">
    <property type="entry name" value="Cupredoxin_like_2"/>
    <property type="match status" value="1"/>
</dbReference>
<proteinExistence type="predicted"/>
<dbReference type="InterPro" id="IPR008972">
    <property type="entry name" value="Cupredoxin"/>
</dbReference>
<dbReference type="GO" id="GO:0009055">
    <property type="term" value="F:electron transfer activity"/>
    <property type="evidence" value="ECO:0007669"/>
    <property type="project" value="InterPro"/>
</dbReference>
<dbReference type="GO" id="GO:0042597">
    <property type="term" value="C:periplasmic space"/>
    <property type="evidence" value="ECO:0007669"/>
    <property type="project" value="UniProtKB-SubCell"/>
</dbReference>
<reference evidence="7" key="1">
    <citation type="submission" date="2020-08" db="EMBL/GenBank/DDBJ databases">
        <title>Ramlibacter sp. GTP1 16S ribosomal RNA gene genome sequencing and assembly.</title>
        <authorList>
            <person name="Kang M."/>
        </authorList>
    </citation>
    <scope>NUCLEOTIDE SEQUENCE</scope>
    <source>
        <strain evidence="7">GTP1</strain>
    </source>
</reference>
<dbReference type="Pfam" id="PF00127">
    <property type="entry name" value="Copper-bind"/>
    <property type="match status" value="1"/>
</dbReference>
<dbReference type="InterPro" id="IPR000923">
    <property type="entry name" value="BlueCu_1"/>
</dbReference>
<keyword evidence="5" id="KW-0732">Signal</keyword>
<comment type="caution">
    <text evidence="7">The sequence shown here is derived from an EMBL/GenBank/DDBJ whole genome shotgun (WGS) entry which is preliminary data.</text>
</comment>
<keyword evidence="4" id="KW-0186">Copper</keyword>
<accession>A0A923MDU9</accession>
<dbReference type="Gene3D" id="2.60.40.420">
    <property type="entry name" value="Cupredoxins - blue copper proteins"/>
    <property type="match status" value="1"/>
</dbReference>
<evidence type="ECO:0000256" key="3">
    <source>
        <dbReference type="ARBA" id="ARBA00022764"/>
    </source>
</evidence>
<evidence type="ECO:0000256" key="5">
    <source>
        <dbReference type="SAM" id="SignalP"/>
    </source>
</evidence>
<organism evidence="7 8">
    <name type="scientific">Ramlibacter albus</name>
    <dbReference type="NCBI Taxonomy" id="2079448"/>
    <lineage>
        <taxon>Bacteria</taxon>
        <taxon>Pseudomonadati</taxon>
        <taxon>Pseudomonadota</taxon>
        <taxon>Betaproteobacteria</taxon>
        <taxon>Burkholderiales</taxon>
        <taxon>Comamonadaceae</taxon>
        <taxon>Ramlibacter</taxon>
    </lineage>
</organism>
<evidence type="ECO:0000313" key="7">
    <source>
        <dbReference type="EMBL" id="MBC5767474.1"/>
    </source>
</evidence>
<name>A0A923MDU9_9BURK</name>
<dbReference type="InterPro" id="IPR033138">
    <property type="entry name" value="Cu_oxidase_CS"/>
</dbReference>
<dbReference type="GO" id="GO:0005507">
    <property type="term" value="F:copper ion binding"/>
    <property type="evidence" value="ECO:0007669"/>
    <property type="project" value="InterPro"/>
</dbReference>
<dbReference type="EMBL" id="JACORU010000011">
    <property type="protein sequence ID" value="MBC5767474.1"/>
    <property type="molecule type" value="Genomic_DNA"/>
</dbReference>
<dbReference type="PANTHER" id="PTHR38439:SF3">
    <property type="entry name" value="COPPER-RESISTANT CUPROPROTEIN COPI"/>
    <property type="match status" value="1"/>
</dbReference>
<dbReference type="InterPro" id="IPR050845">
    <property type="entry name" value="Cu-binding_ET"/>
</dbReference>
<keyword evidence="3" id="KW-0574">Periplasm</keyword>
<evidence type="ECO:0000313" key="8">
    <source>
        <dbReference type="Proteomes" id="UP000596827"/>
    </source>
</evidence>
<evidence type="ECO:0000256" key="1">
    <source>
        <dbReference type="ARBA" id="ARBA00004418"/>
    </source>
</evidence>
<evidence type="ECO:0000259" key="6">
    <source>
        <dbReference type="Pfam" id="PF00127"/>
    </source>
</evidence>
<dbReference type="PROSITE" id="PS00079">
    <property type="entry name" value="MULTICOPPER_OXIDASE1"/>
    <property type="match status" value="1"/>
</dbReference>